<keyword evidence="2" id="KW-0418">Kinase</keyword>
<dbReference type="Pfam" id="PF13185">
    <property type="entry name" value="GAF_2"/>
    <property type="match status" value="1"/>
</dbReference>
<evidence type="ECO:0000313" key="5">
    <source>
        <dbReference type="EMBL" id="GEL20371.1"/>
    </source>
</evidence>
<keyword evidence="6" id="KW-1185">Reference proteome</keyword>
<accession>A0A511D6F9</accession>
<protein>
    <recommendedName>
        <fullName evidence="4">GAF domain-containing protein</fullName>
    </recommendedName>
</protein>
<gene>
    <name evidence="5" type="ORF">PA7_42080</name>
</gene>
<dbReference type="STRING" id="1123024.GCA_000423625_02812"/>
<dbReference type="Proteomes" id="UP000321328">
    <property type="component" value="Unassembled WGS sequence"/>
</dbReference>
<dbReference type="OrthoDB" id="5241249at2"/>
<feature type="domain" description="GAF" evidence="4">
    <location>
        <begin position="183"/>
        <end position="322"/>
    </location>
</feature>
<comment type="caution">
    <text evidence="5">The sequence shown here is derived from an EMBL/GenBank/DDBJ whole genome shotgun (WGS) entry which is preliminary data.</text>
</comment>
<dbReference type="PANTHER" id="PTHR24421">
    <property type="entry name" value="NITRATE/NITRITE SENSOR PROTEIN NARX-RELATED"/>
    <property type="match status" value="1"/>
</dbReference>
<evidence type="ECO:0000256" key="3">
    <source>
        <dbReference type="ARBA" id="ARBA00023012"/>
    </source>
</evidence>
<dbReference type="InterPro" id="IPR011712">
    <property type="entry name" value="Sig_transdc_His_kin_sub3_dim/P"/>
</dbReference>
<evidence type="ECO:0000313" key="6">
    <source>
        <dbReference type="Proteomes" id="UP000321328"/>
    </source>
</evidence>
<dbReference type="InterPro" id="IPR050482">
    <property type="entry name" value="Sensor_HK_TwoCompSys"/>
</dbReference>
<dbReference type="RefSeq" id="WP_051233040.1">
    <property type="nucleotide sequence ID" value="NZ_AUII01000012.1"/>
</dbReference>
<organism evidence="5 6">
    <name type="scientific">Pseudonocardia asaccharolytica DSM 44247 = NBRC 16224</name>
    <dbReference type="NCBI Taxonomy" id="1123024"/>
    <lineage>
        <taxon>Bacteria</taxon>
        <taxon>Bacillati</taxon>
        <taxon>Actinomycetota</taxon>
        <taxon>Actinomycetes</taxon>
        <taxon>Pseudonocardiales</taxon>
        <taxon>Pseudonocardiaceae</taxon>
        <taxon>Pseudonocardia</taxon>
    </lineage>
</organism>
<dbReference type="SMART" id="SM00065">
    <property type="entry name" value="GAF"/>
    <property type="match status" value="2"/>
</dbReference>
<evidence type="ECO:0000256" key="1">
    <source>
        <dbReference type="ARBA" id="ARBA00022679"/>
    </source>
</evidence>
<dbReference type="AlphaFoldDB" id="A0A511D6F9"/>
<dbReference type="Pfam" id="PF07730">
    <property type="entry name" value="HisKA_3"/>
    <property type="match status" value="1"/>
</dbReference>
<reference evidence="5 6" key="1">
    <citation type="submission" date="2019-07" db="EMBL/GenBank/DDBJ databases">
        <title>Whole genome shotgun sequence of Pseudonocardia asaccharolytica NBRC 16224.</title>
        <authorList>
            <person name="Hosoyama A."/>
            <person name="Uohara A."/>
            <person name="Ohji S."/>
            <person name="Ichikawa N."/>
        </authorList>
    </citation>
    <scope>NUCLEOTIDE SEQUENCE [LARGE SCALE GENOMIC DNA]</scope>
    <source>
        <strain evidence="5 6">NBRC 16224</strain>
    </source>
</reference>
<dbReference type="Gene3D" id="1.20.5.1930">
    <property type="match status" value="1"/>
</dbReference>
<dbReference type="GO" id="GO:0046983">
    <property type="term" value="F:protein dimerization activity"/>
    <property type="evidence" value="ECO:0007669"/>
    <property type="project" value="InterPro"/>
</dbReference>
<dbReference type="SUPFAM" id="SSF55781">
    <property type="entry name" value="GAF domain-like"/>
    <property type="match status" value="2"/>
</dbReference>
<dbReference type="GO" id="GO:0000155">
    <property type="term" value="F:phosphorelay sensor kinase activity"/>
    <property type="evidence" value="ECO:0007669"/>
    <property type="project" value="InterPro"/>
</dbReference>
<dbReference type="InterPro" id="IPR029016">
    <property type="entry name" value="GAF-like_dom_sf"/>
</dbReference>
<feature type="domain" description="GAF" evidence="4">
    <location>
        <begin position="20"/>
        <end position="162"/>
    </location>
</feature>
<keyword evidence="3" id="KW-0902">Two-component regulatory system</keyword>
<proteinExistence type="predicted"/>
<dbReference type="InterPro" id="IPR003018">
    <property type="entry name" value="GAF"/>
</dbReference>
<dbReference type="Gene3D" id="3.30.450.40">
    <property type="match status" value="3"/>
</dbReference>
<sequence>MNDQSNAVRPDVGTVLPGLRPDEVPEWLVKTAPAADRMPGLFGAVLDVVSGLQLETTLRRIVEAAVEVIDARCGSLAVLAPNGDVSRFVNAGLDDRGRSGSVPTRGFLAVPIWVGDRLHSNLHLSEKADGGPFTADDEVVAQTLAAVAGIAVHNAEQFEQGRIRRLLLEASAEILGELLSGATDQDALQLIAQRAQELTGSAAAVIMLVPDPSGRFELGARSGAAVGLDEDSTPIREVLESRAPVLAEAAVGLPGDPDRHQRRPGPAVAVPVCRDEGVTGVFVAVRSPGAEAFSPAVIPLLRSFADQATLVLEVGEKSRAQRQVAVLAERDRIARDMHDHIIQRLFATGLGLQSALSRTQLPDVHDHVRHAVAELDEIVREVRAAIFDLHPSDPPERAERG</sequence>
<name>A0A511D6F9_9PSEU</name>
<dbReference type="GO" id="GO:0016020">
    <property type="term" value="C:membrane"/>
    <property type="evidence" value="ECO:0007669"/>
    <property type="project" value="InterPro"/>
</dbReference>
<keyword evidence="1" id="KW-0808">Transferase</keyword>
<evidence type="ECO:0000259" key="4">
    <source>
        <dbReference type="SMART" id="SM00065"/>
    </source>
</evidence>
<dbReference type="EMBL" id="BJVI01000068">
    <property type="protein sequence ID" value="GEL20371.1"/>
    <property type="molecule type" value="Genomic_DNA"/>
</dbReference>
<dbReference type="PANTHER" id="PTHR24421:SF56">
    <property type="entry name" value="OXYGEN SENSOR HISTIDINE KINASE RESPONSE REGULATOR DOST"/>
    <property type="match status" value="1"/>
</dbReference>
<evidence type="ECO:0000256" key="2">
    <source>
        <dbReference type="ARBA" id="ARBA00022777"/>
    </source>
</evidence>